<accession>A0A317SU15</accession>
<keyword evidence="3" id="KW-1185">Reference proteome</keyword>
<reference evidence="2 3" key="1">
    <citation type="submission" date="2018-03" db="EMBL/GenBank/DDBJ databases">
        <title>Genomes of Pezizomycetes fungi and the evolution of truffles.</title>
        <authorList>
            <person name="Murat C."/>
            <person name="Payen T."/>
            <person name="Noel B."/>
            <person name="Kuo A."/>
            <person name="Martin F.M."/>
        </authorList>
    </citation>
    <scope>NUCLEOTIDE SEQUENCE [LARGE SCALE GENOMIC DNA]</scope>
    <source>
        <strain evidence="2">091103-1</strain>
    </source>
</reference>
<dbReference type="Proteomes" id="UP000246991">
    <property type="component" value="Unassembled WGS sequence"/>
</dbReference>
<organism evidence="2 3">
    <name type="scientific">Tuber magnatum</name>
    <name type="common">white Piedmont truffle</name>
    <dbReference type="NCBI Taxonomy" id="42249"/>
    <lineage>
        <taxon>Eukaryota</taxon>
        <taxon>Fungi</taxon>
        <taxon>Dikarya</taxon>
        <taxon>Ascomycota</taxon>
        <taxon>Pezizomycotina</taxon>
        <taxon>Pezizomycetes</taxon>
        <taxon>Pezizales</taxon>
        <taxon>Tuberaceae</taxon>
        <taxon>Tuber</taxon>
    </lineage>
</organism>
<protein>
    <submittedName>
        <fullName evidence="2">Uncharacterized protein</fullName>
    </submittedName>
</protein>
<feature type="compositionally biased region" description="Basic and acidic residues" evidence="1">
    <location>
        <begin position="155"/>
        <end position="167"/>
    </location>
</feature>
<feature type="region of interest" description="Disordered" evidence="1">
    <location>
        <begin position="55"/>
        <end position="81"/>
    </location>
</feature>
<feature type="compositionally biased region" description="Basic and acidic residues" evidence="1">
    <location>
        <begin position="105"/>
        <end position="131"/>
    </location>
</feature>
<evidence type="ECO:0000313" key="2">
    <source>
        <dbReference type="EMBL" id="PWW77260.1"/>
    </source>
</evidence>
<gene>
    <name evidence="2" type="ORF">C7212DRAFT_343455</name>
</gene>
<sequence length="181" mass="19688">MSTGFASLMINSKALGVICTTAKKIGVPQQVLPNSSKVVKNEITLGKIKVKMPRPTCKQTATNAAAEASREKRRQDDETLQNAEAAVVDFGAEWTAEQSVLHARFFEDPDEIYEKDKAERGESHGKEKEDQDGNNGDKPVSDGIEEGNTVGGESGKGEDSDKGEMEVKANGLEEMMQDREI</sequence>
<evidence type="ECO:0000256" key="1">
    <source>
        <dbReference type="SAM" id="MobiDB-lite"/>
    </source>
</evidence>
<name>A0A317SU15_9PEZI</name>
<evidence type="ECO:0000313" key="3">
    <source>
        <dbReference type="Proteomes" id="UP000246991"/>
    </source>
</evidence>
<dbReference type="EMBL" id="PYWC01000024">
    <property type="protein sequence ID" value="PWW77260.1"/>
    <property type="molecule type" value="Genomic_DNA"/>
</dbReference>
<feature type="compositionally biased region" description="Basic and acidic residues" evidence="1">
    <location>
        <begin position="68"/>
        <end position="77"/>
    </location>
</feature>
<comment type="caution">
    <text evidence="2">The sequence shown here is derived from an EMBL/GenBank/DDBJ whole genome shotgun (WGS) entry which is preliminary data.</text>
</comment>
<feature type="region of interest" description="Disordered" evidence="1">
    <location>
        <begin position="105"/>
        <end position="181"/>
    </location>
</feature>
<dbReference type="AlphaFoldDB" id="A0A317SU15"/>
<proteinExistence type="predicted"/>